<reference evidence="1 2" key="1">
    <citation type="journal article" date="2003" name="Proc. Natl. Acad. Sci. U.S.A.">
        <title>Complete genome sequence of the marine planctomycete Pirellula sp. strain 1.</title>
        <authorList>
            <person name="Gloeckner F.O."/>
            <person name="Kube M."/>
            <person name="Bauer M."/>
            <person name="Teeling H."/>
            <person name="Lombardot T."/>
            <person name="Ludwig W."/>
            <person name="Gade D."/>
            <person name="Beck A."/>
            <person name="Borzym K."/>
            <person name="Heitmann K."/>
            <person name="Rabus R."/>
            <person name="Schlesner H."/>
            <person name="Amann R."/>
            <person name="Reinhardt R."/>
        </authorList>
    </citation>
    <scope>NUCLEOTIDE SEQUENCE [LARGE SCALE GENOMIC DNA]</scope>
    <source>
        <strain evidence="2">DSM 10527 / NCIMB 13988 / SH1</strain>
    </source>
</reference>
<proteinExistence type="predicted"/>
<accession>Q7UR72</accession>
<sequence length="63" mass="7114">MFEGEGFSSIYPNETRVLLGVQLGTLQLSELEWLGVRHSQCRCWVGFGHFASQRGELCLAMTH</sequence>
<protein>
    <submittedName>
        <fullName evidence="1">Uncharacterized protein</fullName>
    </submittedName>
</protein>
<dbReference type="KEGG" id="rba:RB5850"/>
<dbReference type="STRING" id="243090.RB5850"/>
<name>Q7UR72_RHOBA</name>
<keyword evidence="2" id="KW-1185">Reference proteome</keyword>
<organism evidence="1 2">
    <name type="scientific">Rhodopirellula baltica (strain DSM 10527 / NCIMB 13988 / SH1)</name>
    <dbReference type="NCBI Taxonomy" id="243090"/>
    <lineage>
        <taxon>Bacteria</taxon>
        <taxon>Pseudomonadati</taxon>
        <taxon>Planctomycetota</taxon>
        <taxon>Planctomycetia</taxon>
        <taxon>Pirellulales</taxon>
        <taxon>Pirellulaceae</taxon>
        <taxon>Rhodopirellula</taxon>
    </lineage>
</organism>
<evidence type="ECO:0000313" key="2">
    <source>
        <dbReference type="Proteomes" id="UP000001025"/>
    </source>
</evidence>
<dbReference type="EnsemblBacteria" id="CAD74468">
    <property type="protein sequence ID" value="CAD74468"/>
    <property type="gene ID" value="RB5850"/>
</dbReference>
<dbReference type="Proteomes" id="UP000001025">
    <property type="component" value="Chromosome"/>
</dbReference>
<evidence type="ECO:0000313" key="1">
    <source>
        <dbReference type="EMBL" id="CAD74468.1"/>
    </source>
</evidence>
<gene>
    <name evidence="1" type="ordered locus">RB5850</name>
</gene>
<dbReference type="HOGENOM" id="CLU_2882938_0_0_0"/>
<dbReference type="EMBL" id="BX294143">
    <property type="protein sequence ID" value="CAD74468.1"/>
    <property type="molecule type" value="Genomic_DNA"/>
</dbReference>
<dbReference type="InParanoid" id="Q7UR72"/>
<dbReference type="AlphaFoldDB" id="Q7UR72"/>